<evidence type="ECO:0000256" key="11">
    <source>
        <dbReference type="ARBA" id="ARBA00023136"/>
    </source>
</evidence>
<dbReference type="CDD" id="cd01347">
    <property type="entry name" value="ligand_gated_channel"/>
    <property type="match status" value="1"/>
</dbReference>
<evidence type="ECO:0000313" key="20">
    <source>
        <dbReference type="EMBL" id="SEI03692.1"/>
    </source>
</evidence>
<dbReference type="PROSITE" id="PS52016">
    <property type="entry name" value="TONB_DEPENDENT_REC_3"/>
    <property type="match status" value="1"/>
</dbReference>
<evidence type="ECO:0000256" key="8">
    <source>
        <dbReference type="ARBA" id="ARBA00023004"/>
    </source>
</evidence>
<evidence type="ECO:0000256" key="12">
    <source>
        <dbReference type="ARBA" id="ARBA00023170"/>
    </source>
</evidence>
<dbReference type="NCBIfam" id="TIGR01783">
    <property type="entry name" value="TonB-siderophor"/>
    <property type="match status" value="1"/>
</dbReference>
<evidence type="ECO:0000256" key="2">
    <source>
        <dbReference type="ARBA" id="ARBA00009810"/>
    </source>
</evidence>
<evidence type="ECO:0000256" key="1">
    <source>
        <dbReference type="ARBA" id="ARBA00004571"/>
    </source>
</evidence>
<keyword evidence="3 14" id="KW-0813">Transport</keyword>
<dbReference type="PANTHER" id="PTHR32552">
    <property type="entry name" value="FERRICHROME IRON RECEPTOR-RELATED"/>
    <property type="match status" value="1"/>
</dbReference>
<keyword evidence="8" id="KW-0408">Iron</keyword>
<evidence type="ECO:0000259" key="19">
    <source>
        <dbReference type="Pfam" id="PF07715"/>
    </source>
</evidence>
<evidence type="ECO:0000256" key="9">
    <source>
        <dbReference type="ARBA" id="ARBA00023065"/>
    </source>
</evidence>
<feature type="chain" id="PRO_5011587659" evidence="17">
    <location>
        <begin position="28"/>
        <end position="730"/>
    </location>
</feature>
<dbReference type="FunFam" id="2.170.130.10:FF:000010">
    <property type="entry name" value="Ferripyoverdine receptor"/>
    <property type="match status" value="1"/>
</dbReference>
<evidence type="ECO:0000256" key="17">
    <source>
        <dbReference type="SAM" id="SignalP"/>
    </source>
</evidence>
<evidence type="ECO:0000256" key="15">
    <source>
        <dbReference type="PROSITE-ProRule" id="PRU10144"/>
    </source>
</evidence>
<keyword evidence="6 14" id="KW-0812">Transmembrane</keyword>
<dbReference type="GO" id="GO:0015344">
    <property type="term" value="F:siderophore uptake transmembrane transporter activity"/>
    <property type="evidence" value="ECO:0007669"/>
    <property type="project" value="TreeGrafter"/>
</dbReference>
<keyword evidence="4 14" id="KW-1134">Transmembrane beta strand</keyword>
<dbReference type="InterPro" id="IPR036942">
    <property type="entry name" value="Beta-barrel_TonB_sf"/>
</dbReference>
<feature type="signal peptide" evidence="17">
    <location>
        <begin position="1"/>
        <end position="27"/>
    </location>
</feature>
<evidence type="ECO:0000259" key="18">
    <source>
        <dbReference type="Pfam" id="PF00593"/>
    </source>
</evidence>
<dbReference type="Proteomes" id="UP000199371">
    <property type="component" value="Unassembled WGS sequence"/>
</dbReference>
<keyword evidence="12 20" id="KW-0675">Receptor</keyword>
<evidence type="ECO:0000256" key="6">
    <source>
        <dbReference type="ARBA" id="ARBA00022692"/>
    </source>
</evidence>
<keyword evidence="11 14" id="KW-0472">Membrane</keyword>
<keyword evidence="5" id="KW-0410">Iron transport</keyword>
<evidence type="ECO:0000256" key="3">
    <source>
        <dbReference type="ARBA" id="ARBA00022448"/>
    </source>
</evidence>
<dbReference type="InterPro" id="IPR012910">
    <property type="entry name" value="Plug_dom"/>
</dbReference>
<evidence type="ECO:0000256" key="14">
    <source>
        <dbReference type="PROSITE-ProRule" id="PRU01360"/>
    </source>
</evidence>
<keyword evidence="21" id="KW-1185">Reference proteome</keyword>
<dbReference type="InterPro" id="IPR010917">
    <property type="entry name" value="TonB_rcpt_CS"/>
</dbReference>
<dbReference type="InterPro" id="IPR039426">
    <property type="entry name" value="TonB-dep_rcpt-like"/>
</dbReference>
<dbReference type="Pfam" id="PF00593">
    <property type="entry name" value="TonB_dep_Rec_b-barrel"/>
    <property type="match status" value="1"/>
</dbReference>
<dbReference type="EMBL" id="FNXF01000012">
    <property type="protein sequence ID" value="SEI03692.1"/>
    <property type="molecule type" value="Genomic_DNA"/>
</dbReference>
<evidence type="ECO:0000256" key="5">
    <source>
        <dbReference type="ARBA" id="ARBA00022496"/>
    </source>
</evidence>
<evidence type="ECO:0000256" key="16">
    <source>
        <dbReference type="RuleBase" id="RU003357"/>
    </source>
</evidence>
<feature type="short sequence motif" description="TonB C-terminal box" evidence="15">
    <location>
        <begin position="713"/>
        <end position="730"/>
    </location>
</feature>
<proteinExistence type="inferred from homology"/>
<dbReference type="InterPro" id="IPR000531">
    <property type="entry name" value="Beta-barrel_TonB"/>
</dbReference>
<keyword evidence="13 14" id="KW-0998">Cell outer membrane</keyword>
<dbReference type="GO" id="GO:0009279">
    <property type="term" value="C:cell outer membrane"/>
    <property type="evidence" value="ECO:0007669"/>
    <property type="project" value="UniProtKB-SubCell"/>
</dbReference>
<dbReference type="GO" id="GO:0038023">
    <property type="term" value="F:signaling receptor activity"/>
    <property type="evidence" value="ECO:0007669"/>
    <property type="project" value="InterPro"/>
</dbReference>
<comment type="subcellular location">
    <subcellularLocation>
        <location evidence="1 14">Cell outer membrane</location>
        <topology evidence="1 14">Multi-pass membrane protein</topology>
    </subcellularLocation>
</comment>
<dbReference type="PANTHER" id="PTHR32552:SF74">
    <property type="entry name" value="HYDROXAMATE SIDEROPHORE RECEPTOR FHUE"/>
    <property type="match status" value="1"/>
</dbReference>
<reference evidence="21" key="1">
    <citation type="submission" date="2016-10" db="EMBL/GenBank/DDBJ databases">
        <authorList>
            <person name="Varghese N."/>
            <person name="Submissions S."/>
        </authorList>
    </citation>
    <scope>NUCLEOTIDE SEQUENCE [LARGE SCALE GENOMIC DNA]</scope>
    <source>
        <strain evidence="21">DSM 17616</strain>
    </source>
</reference>
<feature type="domain" description="TonB-dependent receptor-like beta-barrel" evidence="18">
    <location>
        <begin position="254"/>
        <end position="695"/>
    </location>
</feature>
<name>A0A1H6MZX1_9GAMM</name>
<feature type="domain" description="TonB-dependent receptor plug" evidence="19">
    <location>
        <begin position="62"/>
        <end position="162"/>
    </location>
</feature>
<dbReference type="GO" id="GO:0015891">
    <property type="term" value="P:siderophore transport"/>
    <property type="evidence" value="ECO:0007669"/>
    <property type="project" value="InterPro"/>
</dbReference>
<gene>
    <name evidence="20" type="ORF">SAMN05660691_03014</name>
</gene>
<sequence length="730" mass="80968">MSTIQFRLLPVATAVSLAIVTMSSADAFAEEQSSKAVERLEVKGSYTVNEVVDTATGLGLTLRETPQSVSIITEQRMRDQNMNTILDTVKHSVGVSSNELDNVRSSFRARGFDVSNYQIDGVPIAWSLAGDAGETVADVSLYERVEFVRGATGLLTGAGDPSASINLVRKHANSTDLTGYVNVAVGRWDKQQVTADVSNGLNDSGSIRGRVVGKYVKGDSYWDQYEEDTSVLYGVLEADLTNSTLLRVGASYQNRDPKAATWGALPGVFSDGSLAVWDRSKTSGADWTRWETTNTNYFVNINHGFSNGWQLVANYNRMEYEKDSKLLYISGPFNLDTGQYEGLDKETGSGLNVQRYRAYGETKQDSFDIQLKGDYQLFSQQHEFVVGAISSKQAIETDSYQPLGGGICGGYDCIPVSNFYNWNSLAELAEPAWDETPVRAEDVTINQKGLYAATRIAATDSLKFIVGGRISNWDRAGLWYSANEDFGDTGVFLPYLGALYDLTEQHRIYASYTEIFKVQNAYDANDRILDPLEGKSYELGLKSTFLNDRLHTTVAIFQINQDNLAESTGSVGPGNRPVSRAIDGTESKGFELEVVGKPVDGWNISAGYSQFKAEDSYGNEVNTDSPRKQFKLFTTYQFLDVLPELTIGGGVNWQSDTYKTDGTLRLEQKAYALVDLMARYDIADNMNLQFNVANLFDKEYYNYMTVFDVAYTQYRYGTPRNVTVSFNYAF</sequence>
<dbReference type="SUPFAM" id="SSF56935">
    <property type="entry name" value="Porins"/>
    <property type="match status" value="1"/>
</dbReference>
<protein>
    <submittedName>
        <fullName evidence="20">Outer-membrane receptor for ferric coprogen and ferric-rhodotorulic acid</fullName>
    </submittedName>
</protein>
<dbReference type="InterPro" id="IPR010105">
    <property type="entry name" value="TonB_sidphr_rcpt"/>
</dbReference>
<keyword evidence="10 16" id="KW-0798">TonB box</keyword>
<evidence type="ECO:0000313" key="21">
    <source>
        <dbReference type="Proteomes" id="UP000199371"/>
    </source>
</evidence>
<accession>A0A1H6MZX1</accession>
<evidence type="ECO:0000256" key="7">
    <source>
        <dbReference type="ARBA" id="ARBA00022729"/>
    </source>
</evidence>
<comment type="similarity">
    <text evidence="2 14 16">Belongs to the TonB-dependent receptor family.</text>
</comment>
<evidence type="ECO:0000256" key="13">
    <source>
        <dbReference type="ARBA" id="ARBA00023237"/>
    </source>
</evidence>
<dbReference type="InterPro" id="IPR037066">
    <property type="entry name" value="Plug_dom_sf"/>
</dbReference>
<keyword evidence="7 17" id="KW-0732">Signal</keyword>
<organism evidence="20 21">
    <name type="scientific">Rheinheimera pacifica</name>
    <dbReference type="NCBI Taxonomy" id="173990"/>
    <lineage>
        <taxon>Bacteria</taxon>
        <taxon>Pseudomonadati</taxon>
        <taxon>Pseudomonadota</taxon>
        <taxon>Gammaproteobacteria</taxon>
        <taxon>Chromatiales</taxon>
        <taxon>Chromatiaceae</taxon>
        <taxon>Rheinheimera</taxon>
    </lineage>
</organism>
<evidence type="ECO:0000256" key="10">
    <source>
        <dbReference type="ARBA" id="ARBA00023077"/>
    </source>
</evidence>
<dbReference type="Gene3D" id="2.40.170.20">
    <property type="entry name" value="TonB-dependent receptor, beta-barrel domain"/>
    <property type="match status" value="1"/>
</dbReference>
<evidence type="ECO:0000256" key="4">
    <source>
        <dbReference type="ARBA" id="ARBA00022452"/>
    </source>
</evidence>
<dbReference type="AlphaFoldDB" id="A0A1H6MZX1"/>
<keyword evidence="9" id="KW-0406">Ion transport</keyword>
<dbReference type="PROSITE" id="PS01156">
    <property type="entry name" value="TONB_DEPENDENT_REC_2"/>
    <property type="match status" value="1"/>
</dbReference>
<dbReference type="Pfam" id="PF07715">
    <property type="entry name" value="Plug"/>
    <property type="match status" value="1"/>
</dbReference>
<dbReference type="STRING" id="173990.SAMN05660691_03014"/>
<dbReference type="Gene3D" id="2.170.130.10">
    <property type="entry name" value="TonB-dependent receptor, plug domain"/>
    <property type="match status" value="1"/>
</dbReference>